<dbReference type="RefSeq" id="WP_063382461.1">
    <property type="nucleotide sequence ID" value="NZ_AUXX01000045.1"/>
</dbReference>
<dbReference type="PATRIC" id="fig|1365257.3.peg.4196"/>
<evidence type="ECO:0000313" key="3">
    <source>
        <dbReference type="EMBL" id="KZN61314.1"/>
    </source>
</evidence>
<dbReference type="PANTHER" id="PTHR30046">
    <property type="entry name" value="FLAGELLAR M-RING PROTEIN"/>
    <property type="match status" value="1"/>
</dbReference>
<evidence type="ECO:0000259" key="2">
    <source>
        <dbReference type="Pfam" id="PF01514"/>
    </source>
</evidence>
<feature type="transmembrane region" description="Helical" evidence="1">
    <location>
        <begin position="132"/>
        <end position="154"/>
    </location>
</feature>
<organism evidence="3 4">
    <name type="scientific">Pseudoalteromonas luteoviolacea S4060-1</name>
    <dbReference type="NCBI Taxonomy" id="1365257"/>
    <lineage>
        <taxon>Bacteria</taxon>
        <taxon>Pseudomonadati</taxon>
        <taxon>Pseudomonadota</taxon>
        <taxon>Gammaproteobacteria</taxon>
        <taxon>Alteromonadales</taxon>
        <taxon>Pseudoalteromonadaceae</taxon>
        <taxon>Pseudoalteromonas</taxon>
    </lineage>
</organism>
<feature type="transmembrane region" description="Helical" evidence="1">
    <location>
        <begin position="16"/>
        <end position="36"/>
    </location>
</feature>
<protein>
    <recommendedName>
        <fullName evidence="2">Flagellar M-ring N-terminal domain-containing protein</fullName>
    </recommendedName>
</protein>
<evidence type="ECO:0000313" key="4">
    <source>
        <dbReference type="Proteomes" id="UP000076661"/>
    </source>
</evidence>
<sequence length="172" mass="19616">MANTKWTQRTLTHKDAILYAVLTCSVMLITAIIIWAKTPNFRPLIDDLRLVDAVKITDVLDMQKITYHADVESHMLYIYERHTQNARLALARAGFVFEYPKHESFSALPEACAELESQFGQYATTPIWQQPWFMSVLRLIMGTLIIIIFIVAVVRPALSALIHGTVPSEQQK</sequence>
<name>A0A162C2V1_9GAMM</name>
<dbReference type="Pfam" id="PF01514">
    <property type="entry name" value="YscJ_FliF"/>
    <property type="match status" value="1"/>
</dbReference>
<dbReference type="EMBL" id="AUXX01000045">
    <property type="protein sequence ID" value="KZN61314.1"/>
    <property type="molecule type" value="Genomic_DNA"/>
</dbReference>
<dbReference type="InterPro" id="IPR006182">
    <property type="entry name" value="FliF_N_dom"/>
</dbReference>
<dbReference type="Proteomes" id="UP000076661">
    <property type="component" value="Unassembled WGS sequence"/>
</dbReference>
<dbReference type="InterPro" id="IPR043427">
    <property type="entry name" value="YscJ/FliF"/>
</dbReference>
<gene>
    <name evidence="3" type="ORF">N478_04415</name>
</gene>
<feature type="domain" description="Flagellar M-ring N-terminal" evidence="2">
    <location>
        <begin position="37"/>
        <end position="96"/>
    </location>
</feature>
<dbReference type="PANTHER" id="PTHR30046:SF0">
    <property type="entry name" value="FLAGELLAR M-RING PROTEIN"/>
    <property type="match status" value="1"/>
</dbReference>
<evidence type="ECO:0000256" key="1">
    <source>
        <dbReference type="SAM" id="Phobius"/>
    </source>
</evidence>
<comment type="caution">
    <text evidence="3">The sequence shown here is derived from an EMBL/GenBank/DDBJ whole genome shotgun (WGS) entry which is preliminary data.</text>
</comment>
<keyword evidence="1" id="KW-1133">Transmembrane helix</keyword>
<keyword evidence="1" id="KW-0812">Transmembrane</keyword>
<reference evidence="3 4" key="1">
    <citation type="submission" date="2013-07" db="EMBL/GenBank/DDBJ databases">
        <title>Comparative Genomic and Metabolomic Analysis of Twelve Strains of Pseudoalteromonas luteoviolacea.</title>
        <authorList>
            <person name="Vynne N.G."/>
            <person name="Mansson M."/>
            <person name="Gram L."/>
        </authorList>
    </citation>
    <scope>NUCLEOTIDE SEQUENCE [LARGE SCALE GENOMIC DNA]</scope>
    <source>
        <strain evidence="3 4">S4060-1</strain>
    </source>
</reference>
<proteinExistence type="predicted"/>
<keyword evidence="1" id="KW-0472">Membrane</keyword>
<dbReference type="AlphaFoldDB" id="A0A162C2V1"/>
<accession>A0A162C2V1</accession>